<feature type="domain" description="Soluble ligand binding" evidence="1">
    <location>
        <begin position="75"/>
        <end position="117"/>
    </location>
</feature>
<dbReference type="GO" id="GO:0015159">
    <property type="term" value="F:polysaccharide transmembrane transporter activity"/>
    <property type="evidence" value="ECO:0007669"/>
    <property type="project" value="InterPro"/>
</dbReference>
<dbReference type="PANTHER" id="PTHR33619:SF3">
    <property type="entry name" value="POLYSACCHARIDE EXPORT PROTEIN GFCE-RELATED"/>
    <property type="match status" value="1"/>
</dbReference>
<dbReference type="InterPro" id="IPR019554">
    <property type="entry name" value="Soluble_ligand-bd"/>
</dbReference>
<feature type="non-terminal residue" evidence="2">
    <location>
        <position position="258"/>
    </location>
</feature>
<reference evidence="2" key="1">
    <citation type="submission" date="2018-05" db="EMBL/GenBank/DDBJ databases">
        <authorList>
            <person name="Lanie J.A."/>
            <person name="Ng W.-L."/>
            <person name="Kazmierczak K.M."/>
            <person name="Andrzejewski T.M."/>
            <person name="Davidsen T.M."/>
            <person name="Wayne K.J."/>
            <person name="Tettelin H."/>
            <person name="Glass J.I."/>
            <person name="Rusch D."/>
            <person name="Podicherti R."/>
            <person name="Tsui H.-C.T."/>
            <person name="Winkler M.E."/>
        </authorList>
    </citation>
    <scope>NUCLEOTIDE SEQUENCE</scope>
</reference>
<organism evidence="2">
    <name type="scientific">marine metagenome</name>
    <dbReference type="NCBI Taxonomy" id="408172"/>
    <lineage>
        <taxon>unclassified sequences</taxon>
        <taxon>metagenomes</taxon>
        <taxon>ecological metagenomes</taxon>
    </lineage>
</organism>
<evidence type="ECO:0000313" key="2">
    <source>
        <dbReference type="EMBL" id="SVD92717.1"/>
    </source>
</evidence>
<gene>
    <name evidence="2" type="ORF">METZ01_LOCUS445571</name>
</gene>
<feature type="non-terminal residue" evidence="2">
    <location>
        <position position="1"/>
    </location>
</feature>
<protein>
    <recommendedName>
        <fullName evidence="1">Soluble ligand binding domain-containing protein</fullName>
    </recommendedName>
</protein>
<dbReference type="Pfam" id="PF10531">
    <property type="entry name" value="SLBB"/>
    <property type="match status" value="2"/>
</dbReference>
<dbReference type="InterPro" id="IPR049712">
    <property type="entry name" value="Poly_export"/>
</dbReference>
<feature type="domain" description="Soluble ligand binding" evidence="1">
    <location>
        <begin position="154"/>
        <end position="189"/>
    </location>
</feature>
<dbReference type="Gene3D" id="3.10.560.10">
    <property type="entry name" value="Outer membrane lipoprotein wza domain like"/>
    <property type="match status" value="2"/>
</dbReference>
<dbReference type="EMBL" id="UINC01182477">
    <property type="protein sequence ID" value="SVD92717.1"/>
    <property type="molecule type" value="Genomic_DNA"/>
</dbReference>
<dbReference type="PANTHER" id="PTHR33619">
    <property type="entry name" value="POLYSACCHARIDE EXPORT PROTEIN GFCE-RELATED"/>
    <property type="match status" value="1"/>
</dbReference>
<sequence length="258" mass="28712">GEIQLQSSYTINREGYLFIDKIGQVSIVGLTILEAKKYLKSRFESVISTLKDPHATTYFNLTIGRLKSINIQFIGEVVNPGIHSLHPLSTISTGLIQAGGIKLTGTLRTVQLIRGNGDKLNLDFYDFLISGEKIIDTRLRDGDIIFVPIRNSTITISGEVLKPSIFEILENESLPELIYFSGGLKATAQDILYIRRIIPLQNRQSEDFAIQTLSISSNNNNLKLYDGDEIIVNRIYNVDQSVTLSGAVKKSGSFPYIK</sequence>
<accession>A0A382ZB30</accession>
<name>A0A382ZB30_9ZZZZ</name>
<dbReference type="AlphaFoldDB" id="A0A382ZB30"/>
<proteinExistence type="predicted"/>
<evidence type="ECO:0000259" key="1">
    <source>
        <dbReference type="Pfam" id="PF10531"/>
    </source>
</evidence>